<comment type="subcellular location">
    <subcellularLocation>
        <location evidence="1">Membrane</location>
        <topology evidence="1">Single-pass membrane protein</topology>
    </subcellularLocation>
</comment>
<name>A0A0H2R9W0_9AGAM</name>
<dbReference type="GO" id="GO:0007169">
    <property type="term" value="P:cell surface receptor protein tyrosine kinase signaling pathway"/>
    <property type="evidence" value="ECO:0007669"/>
    <property type="project" value="TreeGrafter"/>
</dbReference>
<dbReference type="InParanoid" id="A0A0H2R9W0"/>
<evidence type="ECO:0000313" key="5">
    <source>
        <dbReference type="EMBL" id="KLO08649.1"/>
    </source>
</evidence>
<evidence type="ECO:0000256" key="3">
    <source>
        <dbReference type="PROSITE-ProRule" id="PRU10141"/>
    </source>
</evidence>
<organism evidence="5 6">
    <name type="scientific">Schizopora paradoxa</name>
    <dbReference type="NCBI Taxonomy" id="27342"/>
    <lineage>
        <taxon>Eukaryota</taxon>
        <taxon>Fungi</taxon>
        <taxon>Dikarya</taxon>
        <taxon>Basidiomycota</taxon>
        <taxon>Agaricomycotina</taxon>
        <taxon>Agaricomycetes</taxon>
        <taxon>Hymenochaetales</taxon>
        <taxon>Schizoporaceae</taxon>
        <taxon>Schizopora</taxon>
    </lineage>
</organism>
<dbReference type="EMBL" id="KQ086083">
    <property type="protein sequence ID" value="KLO08649.1"/>
    <property type="molecule type" value="Genomic_DNA"/>
</dbReference>
<accession>A0A0H2R9W0</accession>
<feature type="binding site" evidence="3">
    <location>
        <position position="407"/>
    </location>
    <ligand>
        <name>ATP</name>
        <dbReference type="ChEBI" id="CHEBI:30616"/>
    </ligand>
</feature>
<dbReference type="InterPro" id="IPR011009">
    <property type="entry name" value="Kinase-like_dom_sf"/>
</dbReference>
<proteinExistence type="predicted"/>
<dbReference type="PANTHER" id="PTHR24416">
    <property type="entry name" value="TYROSINE-PROTEIN KINASE RECEPTOR"/>
    <property type="match status" value="1"/>
</dbReference>
<keyword evidence="3" id="KW-0067">ATP-binding</keyword>
<keyword evidence="5" id="KW-0808">Transferase</keyword>
<dbReference type="InterPro" id="IPR017441">
    <property type="entry name" value="Protein_kinase_ATP_BS"/>
</dbReference>
<dbReference type="Pfam" id="PF07714">
    <property type="entry name" value="PK_Tyr_Ser-Thr"/>
    <property type="match status" value="1"/>
</dbReference>
<dbReference type="GO" id="GO:0005524">
    <property type="term" value="F:ATP binding"/>
    <property type="evidence" value="ECO:0007669"/>
    <property type="project" value="UniProtKB-UniRule"/>
</dbReference>
<evidence type="ECO:0000256" key="1">
    <source>
        <dbReference type="ARBA" id="ARBA00004167"/>
    </source>
</evidence>
<dbReference type="Gene3D" id="1.10.510.10">
    <property type="entry name" value="Transferase(Phosphotransferase) domain 1"/>
    <property type="match status" value="1"/>
</dbReference>
<dbReference type="AlphaFoldDB" id="A0A0H2R9W0"/>
<dbReference type="OrthoDB" id="2607189at2759"/>
<dbReference type="PROSITE" id="PS00107">
    <property type="entry name" value="PROTEIN_KINASE_ATP"/>
    <property type="match status" value="1"/>
</dbReference>
<gene>
    <name evidence="5" type="ORF">SCHPADRAFT_944295</name>
</gene>
<dbReference type="PANTHER" id="PTHR24416:SF600">
    <property type="entry name" value="PDGF- AND VEGF-RECEPTOR RELATED, ISOFORM J"/>
    <property type="match status" value="1"/>
</dbReference>
<dbReference type="Proteomes" id="UP000053477">
    <property type="component" value="Unassembled WGS sequence"/>
</dbReference>
<dbReference type="GO" id="GO:0004714">
    <property type="term" value="F:transmembrane receptor protein tyrosine kinase activity"/>
    <property type="evidence" value="ECO:0007669"/>
    <property type="project" value="UniProtKB-EC"/>
</dbReference>
<sequence>MASNPQNMEEAFTQIRSELRSTYNEYRQYVENAKSQEYIGRKGDPITKAINEGIWTIDRRVTKALSKSNLDSSEYEMLNGALDEDALMECYARAIEALKRYSDLRLTAPSEMTHLGGESTTDVSFYDTLQGISDEAGPAAFPPIPQQAQNVTETMLERLRQMPETSVPICLRQMSDEVFHMLQNIPEVKDRVLENDLGNALTYARQLTILYNETSPLDRRDTSLGDRILGDFGTAYHTIGCLSSMVSVIGEIVRITVDPKEADPEWVDWDSELLLRHSQLQLVNIVCDSFLVNCRISLERRQRNIDLARGAYSEDRAYIPTAIMKKLDVNDDEATKISQETTVSPTTTSLDRGIWNLPRVEYELRRPSTGLIELSLDDTQMTTIGEGAYGEVSTIHWRGSSMKVAIKRVKIKPDDGLPAALRDLTRETKLWSELHHDSVLRLLGFCTRNDFDYVNIALISPYYEKGSLGGFLKTSEVPERKRLELIRDVASALAYLHNGIMRKSGRIVHGDIRAANVLVSNTEKTLLCDFGIASGLNMDGSYNAKSHLTNIRWLAYELVTTKDARPTTASDVYAFGCLCFEVMLGELPYFEYRLDFQVKKLKREKLPPPTQYPDHHRMQSLAQLMERCWDSDPHRRPAAWRLVEVLEYMINCV</sequence>
<dbReference type="PROSITE" id="PS00109">
    <property type="entry name" value="PROTEIN_KINASE_TYR"/>
    <property type="match status" value="1"/>
</dbReference>
<evidence type="ECO:0000313" key="6">
    <source>
        <dbReference type="Proteomes" id="UP000053477"/>
    </source>
</evidence>
<dbReference type="GO" id="GO:0005886">
    <property type="term" value="C:plasma membrane"/>
    <property type="evidence" value="ECO:0007669"/>
    <property type="project" value="TreeGrafter"/>
</dbReference>
<keyword evidence="3" id="KW-0547">Nucleotide-binding</keyword>
<dbReference type="PROSITE" id="PS50011">
    <property type="entry name" value="PROTEIN_KINASE_DOM"/>
    <property type="match status" value="1"/>
</dbReference>
<dbReference type="InterPro" id="IPR001245">
    <property type="entry name" value="Ser-Thr/Tyr_kinase_cat_dom"/>
</dbReference>
<evidence type="ECO:0000256" key="2">
    <source>
        <dbReference type="ARBA" id="ARBA00051243"/>
    </source>
</evidence>
<comment type="catalytic activity">
    <reaction evidence="2">
        <text>L-tyrosyl-[protein] + ATP = O-phospho-L-tyrosyl-[protein] + ADP + H(+)</text>
        <dbReference type="Rhea" id="RHEA:10596"/>
        <dbReference type="Rhea" id="RHEA-COMP:10136"/>
        <dbReference type="Rhea" id="RHEA-COMP:20101"/>
        <dbReference type="ChEBI" id="CHEBI:15378"/>
        <dbReference type="ChEBI" id="CHEBI:30616"/>
        <dbReference type="ChEBI" id="CHEBI:46858"/>
        <dbReference type="ChEBI" id="CHEBI:61978"/>
        <dbReference type="ChEBI" id="CHEBI:456216"/>
        <dbReference type="EC" id="2.7.10.1"/>
    </reaction>
</comment>
<keyword evidence="5" id="KW-0418">Kinase</keyword>
<dbReference type="STRING" id="27342.A0A0H2R9W0"/>
<dbReference type="InterPro" id="IPR000719">
    <property type="entry name" value="Prot_kinase_dom"/>
</dbReference>
<dbReference type="InterPro" id="IPR050122">
    <property type="entry name" value="RTK"/>
</dbReference>
<dbReference type="SUPFAM" id="SSF56112">
    <property type="entry name" value="Protein kinase-like (PK-like)"/>
    <property type="match status" value="1"/>
</dbReference>
<evidence type="ECO:0000259" key="4">
    <source>
        <dbReference type="PROSITE" id="PS50011"/>
    </source>
</evidence>
<feature type="domain" description="Protein kinase" evidence="4">
    <location>
        <begin position="378"/>
        <end position="649"/>
    </location>
</feature>
<keyword evidence="6" id="KW-1185">Reference proteome</keyword>
<dbReference type="InterPro" id="IPR008266">
    <property type="entry name" value="Tyr_kinase_AS"/>
</dbReference>
<dbReference type="GO" id="GO:0043235">
    <property type="term" value="C:receptor complex"/>
    <property type="evidence" value="ECO:0007669"/>
    <property type="project" value="TreeGrafter"/>
</dbReference>
<reference evidence="5 6" key="1">
    <citation type="submission" date="2015-04" db="EMBL/GenBank/DDBJ databases">
        <title>Complete genome sequence of Schizopora paradoxa KUC8140, a cosmopolitan wood degrader in East Asia.</title>
        <authorList>
            <consortium name="DOE Joint Genome Institute"/>
            <person name="Min B."/>
            <person name="Park H."/>
            <person name="Jang Y."/>
            <person name="Kim J.-J."/>
            <person name="Kim K.H."/>
            <person name="Pangilinan J."/>
            <person name="Lipzen A."/>
            <person name="Riley R."/>
            <person name="Grigoriev I.V."/>
            <person name="Spatafora J.W."/>
            <person name="Choi I.-G."/>
        </authorList>
    </citation>
    <scope>NUCLEOTIDE SEQUENCE [LARGE SCALE GENOMIC DNA]</scope>
    <source>
        <strain evidence="5 6">KUC8140</strain>
    </source>
</reference>
<protein>
    <submittedName>
        <fullName evidence="5">Kinase-like protein</fullName>
    </submittedName>
</protein>